<proteinExistence type="predicted"/>
<accession>A0A5J4SA81</accession>
<evidence type="ECO:0000313" key="1">
    <source>
        <dbReference type="EMBL" id="KAA6343091.1"/>
    </source>
</evidence>
<name>A0A5J4SA81_9ZZZZ</name>
<sequence length="65" mass="7199">MASEQDIIHINSVRLAHPLVEQRISEYAKVNPNTRIVIADIGADLGNIGFASQNETDLEVKKNLQ</sequence>
<dbReference type="EMBL" id="SNRY01000288">
    <property type="protein sequence ID" value="KAA6343096.1"/>
    <property type="molecule type" value="Genomic_DNA"/>
</dbReference>
<protein>
    <submittedName>
        <fullName evidence="2">Uncharacterized protein</fullName>
    </submittedName>
</protein>
<evidence type="ECO:0000313" key="2">
    <source>
        <dbReference type="EMBL" id="KAA6343096.1"/>
    </source>
</evidence>
<dbReference type="EMBL" id="SNRY01000288">
    <property type="protein sequence ID" value="KAA6343091.1"/>
    <property type="molecule type" value="Genomic_DNA"/>
</dbReference>
<reference evidence="2" key="1">
    <citation type="submission" date="2019-03" db="EMBL/GenBank/DDBJ databases">
        <title>Single cell metagenomics reveals metabolic interactions within the superorganism composed of flagellate Streblomastix strix and complex community of Bacteroidetes bacteria on its surface.</title>
        <authorList>
            <person name="Treitli S.C."/>
            <person name="Kolisko M."/>
            <person name="Husnik F."/>
            <person name="Keeling P."/>
            <person name="Hampl V."/>
        </authorList>
    </citation>
    <scope>NUCLEOTIDE SEQUENCE</scope>
    <source>
        <strain evidence="2">STM</strain>
    </source>
</reference>
<gene>
    <name evidence="1" type="ORF">EZS27_009199</name>
    <name evidence="2" type="ORF">EZS27_009204</name>
</gene>
<comment type="caution">
    <text evidence="2">The sequence shown here is derived from an EMBL/GenBank/DDBJ whole genome shotgun (WGS) entry which is preliminary data.</text>
</comment>
<organism evidence="2">
    <name type="scientific">termite gut metagenome</name>
    <dbReference type="NCBI Taxonomy" id="433724"/>
    <lineage>
        <taxon>unclassified sequences</taxon>
        <taxon>metagenomes</taxon>
        <taxon>organismal metagenomes</taxon>
    </lineage>
</organism>
<dbReference type="AlphaFoldDB" id="A0A5J4SA81"/>